<evidence type="ECO:0000256" key="2">
    <source>
        <dbReference type="ARBA" id="ARBA00022692"/>
    </source>
</evidence>
<keyword evidence="3 6" id="KW-1133">Transmembrane helix</keyword>
<feature type="transmembrane region" description="Helical" evidence="6">
    <location>
        <begin position="171"/>
        <end position="190"/>
    </location>
</feature>
<dbReference type="SUPFAM" id="SSF81324">
    <property type="entry name" value="Voltage-gated potassium channels"/>
    <property type="match status" value="1"/>
</dbReference>
<feature type="transmembrane region" description="Helical" evidence="6">
    <location>
        <begin position="76"/>
        <end position="93"/>
    </location>
</feature>
<dbReference type="InterPro" id="IPR044581">
    <property type="entry name" value="TPC1_plant"/>
</dbReference>
<gene>
    <name evidence="8" type="ORF">HAKA00212_LOCUS12818</name>
</gene>
<dbReference type="Gene3D" id="1.20.120.350">
    <property type="entry name" value="Voltage-gated potassium channels. Chain C"/>
    <property type="match status" value="1"/>
</dbReference>
<feature type="compositionally biased region" description="Polar residues" evidence="5">
    <location>
        <begin position="382"/>
        <end position="396"/>
    </location>
</feature>
<evidence type="ECO:0000256" key="1">
    <source>
        <dbReference type="ARBA" id="ARBA00004141"/>
    </source>
</evidence>
<accession>A0A7S3XWA9</accession>
<dbReference type="PANTHER" id="PTHR46988">
    <property type="entry name" value="TWO PORE CALCIUM CHANNEL PROTEIN 1"/>
    <property type="match status" value="1"/>
</dbReference>
<dbReference type="InterPro" id="IPR005821">
    <property type="entry name" value="Ion_trans_dom"/>
</dbReference>
<dbReference type="GO" id="GO:0005245">
    <property type="term" value="F:voltage-gated calcium channel activity"/>
    <property type="evidence" value="ECO:0007669"/>
    <property type="project" value="InterPro"/>
</dbReference>
<feature type="region of interest" description="Disordered" evidence="5">
    <location>
        <begin position="349"/>
        <end position="396"/>
    </location>
</feature>
<keyword evidence="2 6" id="KW-0812">Transmembrane</keyword>
<dbReference type="EMBL" id="HBIU01027823">
    <property type="protein sequence ID" value="CAE0634104.1"/>
    <property type="molecule type" value="Transcribed_RNA"/>
</dbReference>
<evidence type="ECO:0000256" key="4">
    <source>
        <dbReference type="ARBA" id="ARBA00023136"/>
    </source>
</evidence>
<dbReference type="AlphaFoldDB" id="A0A7S3XWA9"/>
<feature type="transmembrane region" description="Helical" evidence="6">
    <location>
        <begin position="105"/>
        <end position="123"/>
    </location>
</feature>
<dbReference type="Pfam" id="PF00520">
    <property type="entry name" value="Ion_trans"/>
    <property type="match status" value="1"/>
</dbReference>
<feature type="transmembrane region" description="Helical" evidence="6">
    <location>
        <begin position="258"/>
        <end position="279"/>
    </location>
</feature>
<name>A0A7S3XWA9_HETAK</name>
<dbReference type="GO" id="GO:0016020">
    <property type="term" value="C:membrane"/>
    <property type="evidence" value="ECO:0007669"/>
    <property type="project" value="UniProtKB-SubCell"/>
</dbReference>
<reference evidence="8" key="1">
    <citation type="submission" date="2021-01" db="EMBL/GenBank/DDBJ databases">
        <authorList>
            <person name="Corre E."/>
            <person name="Pelletier E."/>
            <person name="Niang G."/>
            <person name="Scheremetjew M."/>
            <person name="Finn R."/>
            <person name="Kale V."/>
            <person name="Holt S."/>
            <person name="Cochrane G."/>
            <person name="Meng A."/>
            <person name="Brown T."/>
            <person name="Cohen L."/>
        </authorList>
    </citation>
    <scope>NUCLEOTIDE SEQUENCE</scope>
    <source>
        <strain evidence="8">CCMP3107</strain>
    </source>
</reference>
<evidence type="ECO:0000256" key="3">
    <source>
        <dbReference type="ARBA" id="ARBA00022989"/>
    </source>
</evidence>
<feature type="compositionally biased region" description="Basic and acidic residues" evidence="5">
    <location>
        <begin position="357"/>
        <end position="369"/>
    </location>
</feature>
<keyword evidence="4 6" id="KW-0472">Membrane</keyword>
<feature type="domain" description="Ion transport" evidence="7">
    <location>
        <begin position="27"/>
        <end position="288"/>
    </location>
</feature>
<evidence type="ECO:0000313" key="8">
    <source>
        <dbReference type="EMBL" id="CAE0634104.1"/>
    </source>
</evidence>
<protein>
    <recommendedName>
        <fullName evidence="7">Ion transport domain-containing protein</fullName>
    </recommendedName>
</protein>
<dbReference type="InterPro" id="IPR027359">
    <property type="entry name" value="Volt_channel_dom_sf"/>
</dbReference>
<dbReference type="Gene3D" id="1.10.287.70">
    <property type="match status" value="1"/>
</dbReference>
<evidence type="ECO:0000256" key="6">
    <source>
        <dbReference type="SAM" id="Phobius"/>
    </source>
</evidence>
<feature type="transmembrane region" description="Helical" evidence="6">
    <location>
        <begin position="231"/>
        <end position="252"/>
    </location>
</feature>
<comment type="subcellular location">
    <subcellularLocation>
        <location evidence="1">Membrane</location>
        <topology evidence="1">Multi-pass membrane protein</topology>
    </subcellularLocation>
</comment>
<dbReference type="PANTHER" id="PTHR46988:SF4">
    <property type="entry name" value="ION TRANSPORT DOMAIN-CONTAINING PROTEIN"/>
    <property type="match status" value="1"/>
</dbReference>
<evidence type="ECO:0000259" key="7">
    <source>
        <dbReference type="Pfam" id="PF00520"/>
    </source>
</evidence>
<organism evidence="8">
    <name type="scientific">Heterosigma akashiwo</name>
    <name type="common">Chromophytic alga</name>
    <name type="synonym">Heterosigma carterae</name>
    <dbReference type="NCBI Taxonomy" id="2829"/>
    <lineage>
        <taxon>Eukaryota</taxon>
        <taxon>Sar</taxon>
        <taxon>Stramenopiles</taxon>
        <taxon>Ochrophyta</taxon>
        <taxon>Raphidophyceae</taxon>
        <taxon>Chattonellales</taxon>
        <taxon>Chattonellaceae</taxon>
        <taxon>Heterosigma</taxon>
    </lineage>
</organism>
<sequence length="408" mass="45956">MQLATLSSETYSSDWFQSLKNMVQDKKFEWFIDFCLVLNGALVVSQTFRELTGRADVEDAEVGNGKLDTWGEAGETLFAVIYTVEMILKLWTMGFRRYCHEYKNLFDGAVTLMGIVAVGVVYYPNSISNAKLIRYIVFARILRLVRLVTNMPQFVEIGETFVNILPAAKRLLGALFCIMFLFACVGLEFFGGKINTDPSSPYSTLLSGTDFATANYYANNFNDLASGMMTLFDLLIVNNWFVLVDGFTAVTSEWYRFYFIWFYCIGVLITLNIVVAYILDNYQKHEEHVKSMGSAEQESHHFGKLGTIEDAAEVTGTQTSLKGGYEIRMDAGTYYQSGEEFRLRLGSTRLGSGRSSLEPEERTGTRRTGDEEDGGGDFLGRQLQSTQGRGENNQSMREIKEVLLQQGV</sequence>
<proteinExistence type="predicted"/>
<evidence type="ECO:0000256" key="5">
    <source>
        <dbReference type="SAM" id="MobiDB-lite"/>
    </source>
</evidence>